<evidence type="ECO:0000256" key="2">
    <source>
        <dbReference type="HAMAP-Rule" id="MF_02128"/>
    </source>
</evidence>
<dbReference type="SUPFAM" id="SSF56042">
    <property type="entry name" value="PurM C-terminal domain-like"/>
    <property type="match status" value="1"/>
</dbReference>
<feature type="binding site" evidence="2">
    <location>
        <position position="317"/>
    </location>
    <ligand>
        <name>substrate</name>
    </ligand>
</feature>
<dbReference type="NCBIfam" id="TIGR01379">
    <property type="entry name" value="thiL"/>
    <property type="match status" value="1"/>
</dbReference>
<accession>A0AA90SDE6</accession>
<dbReference type="Pfam" id="PF00586">
    <property type="entry name" value="AIRS"/>
    <property type="match status" value="1"/>
</dbReference>
<dbReference type="PANTHER" id="PTHR30270:SF0">
    <property type="entry name" value="THIAMINE-MONOPHOSPHATE KINASE"/>
    <property type="match status" value="1"/>
</dbReference>
<dbReference type="EC" id="2.7.4.16" evidence="2"/>
<feature type="binding site" evidence="2">
    <location>
        <position position="31"/>
    </location>
    <ligand>
        <name>Mg(2+)</name>
        <dbReference type="ChEBI" id="CHEBI:18420"/>
        <label>4</label>
    </ligand>
</feature>
<name>A0AA90SDE6_9GAMM</name>
<gene>
    <name evidence="2 5" type="primary">thiL</name>
    <name evidence="5" type="ORF">QS748_08560</name>
</gene>
<evidence type="ECO:0000256" key="1">
    <source>
        <dbReference type="ARBA" id="ARBA00022977"/>
    </source>
</evidence>
<keyword evidence="6" id="KW-1185">Reference proteome</keyword>
<keyword evidence="2 5" id="KW-0418">Kinase</keyword>
<feature type="binding site" evidence="2">
    <location>
        <position position="218"/>
    </location>
    <ligand>
        <name>ATP</name>
        <dbReference type="ChEBI" id="CHEBI:30616"/>
    </ligand>
</feature>
<organism evidence="5 6">
    <name type="scientific">Candidatus Endonucleibacter bathymodioli</name>
    <dbReference type="NCBI Taxonomy" id="539814"/>
    <lineage>
        <taxon>Bacteria</taxon>
        <taxon>Pseudomonadati</taxon>
        <taxon>Pseudomonadota</taxon>
        <taxon>Gammaproteobacteria</taxon>
        <taxon>Oceanospirillales</taxon>
        <taxon>Endozoicomonadaceae</taxon>
        <taxon>Candidatus Endonucleibacter</taxon>
    </lineage>
</organism>
<dbReference type="GO" id="GO:0000287">
    <property type="term" value="F:magnesium ion binding"/>
    <property type="evidence" value="ECO:0007669"/>
    <property type="project" value="UniProtKB-UniRule"/>
</dbReference>
<dbReference type="GO" id="GO:0009030">
    <property type="term" value="F:thiamine-phosphate kinase activity"/>
    <property type="evidence" value="ECO:0007669"/>
    <property type="project" value="UniProtKB-UniRule"/>
</dbReference>
<dbReference type="EMBL" id="JASXSV010000011">
    <property type="protein sequence ID" value="MDP0589227.1"/>
    <property type="molecule type" value="Genomic_DNA"/>
</dbReference>
<dbReference type="HAMAP" id="MF_02128">
    <property type="entry name" value="TMP_kinase"/>
    <property type="match status" value="1"/>
</dbReference>
<feature type="binding site" evidence="2">
    <location>
        <position position="76"/>
    </location>
    <ligand>
        <name>Mg(2+)</name>
        <dbReference type="ChEBI" id="CHEBI:18420"/>
        <label>2</label>
    </ligand>
</feature>
<feature type="binding site" evidence="2">
    <location>
        <position position="76"/>
    </location>
    <ligand>
        <name>Mg(2+)</name>
        <dbReference type="ChEBI" id="CHEBI:18420"/>
        <label>3</label>
    </ligand>
</feature>
<dbReference type="PANTHER" id="PTHR30270">
    <property type="entry name" value="THIAMINE-MONOPHOSPHATE KINASE"/>
    <property type="match status" value="1"/>
</dbReference>
<dbReference type="Proteomes" id="UP001178148">
    <property type="component" value="Unassembled WGS sequence"/>
</dbReference>
<dbReference type="CDD" id="cd02194">
    <property type="entry name" value="ThiL"/>
    <property type="match status" value="1"/>
</dbReference>
<evidence type="ECO:0000259" key="4">
    <source>
        <dbReference type="Pfam" id="PF02769"/>
    </source>
</evidence>
<comment type="similarity">
    <text evidence="2">Belongs to the thiamine-monophosphate kinase family.</text>
</comment>
<dbReference type="InterPro" id="IPR006283">
    <property type="entry name" value="ThiL-like"/>
</dbReference>
<dbReference type="InterPro" id="IPR036921">
    <property type="entry name" value="PurM-like_N_sf"/>
</dbReference>
<dbReference type="PIRSF" id="PIRSF005303">
    <property type="entry name" value="Thiam_monoph_kin"/>
    <property type="match status" value="1"/>
</dbReference>
<feature type="binding site" evidence="2">
    <location>
        <position position="76"/>
    </location>
    <ligand>
        <name>Mg(2+)</name>
        <dbReference type="ChEBI" id="CHEBI:18420"/>
        <label>4</label>
    </ligand>
</feature>
<keyword evidence="2" id="KW-0479">Metal-binding</keyword>
<feature type="binding site" evidence="2">
    <location>
        <position position="55"/>
    </location>
    <ligand>
        <name>substrate</name>
    </ligand>
</feature>
<comment type="catalytic activity">
    <reaction evidence="2">
        <text>thiamine phosphate + ATP = thiamine diphosphate + ADP</text>
        <dbReference type="Rhea" id="RHEA:15913"/>
        <dbReference type="ChEBI" id="CHEBI:30616"/>
        <dbReference type="ChEBI" id="CHEBI:37575"/>
        <dbReference type="ChEBI" id="CHEBI:58937"/>
        <dbReference type="ChEBI" id="CHEBI:456216"/>
        <dbReference type="EC" id="2.7.4.16"/>
    </reaction>
</comment>
<dbReference type="GO" id="GO:0009228">
    <property type="term" value="P:thiamine biosynthetic process"/>
    <property type="evidence" value="ECO:0007669"/>
    <property type="project" value="UniProtKB-KW"/>
</dbReference>
<feature type="binding site" evidence="2">
    <location>
        <position position="48"/>
    </location>
    <ligand>
        <name>Mg(2+)</name>
        <dbReference type="ChEBI" id="CHEBI:18420"/>
        <label>2</label>
    </ligand>
</feature>
<feature type="binding site" evidence="2">
    <location>
        <position position="48"/>
    </location>
    <ligand>
        <name>Mg(2+)</name>
        <dbReference type="ChEBI" id="CHEBI:18420"/>
        <label>1</label>
    </ligand>
</feature>
<feature type="binding site" evidence="2">
    <location>
        <position position="216"/>
    </location>
    <ligand>
        <name>Mg(2+)</name>
        <dbReference type="ChEBI" id="CHEBI:18420"/>
        <label>3</label>
    </ligand>
</feature>
<evidence type="ECO:0000313" key="5">
    <source>
        <dbReference type="EMBL" id="MDP0589227.1"/>
    </source>
</evidence>
<proteinExistence type="inferred from homology"/>
<feature type="binding site" evidence="2">
    <location>
        <position position="267"/>
    </location>
    <ligand>
        <name>substrate</name>
    </ligand>
</feature>
<feature type="binding site" evidence="2">
    <location>
        <position position="123"/>
    </location>
    <ligand>
        <name>Mg(2+)</name>
        <dbReference type="ChEBI" id="CHEBI:18420"/>
        <label>1</label>
    </ligand>
</feature>
<comment type="caution">
    <text evidence="5">The sequence shown here is derived from an EMBL/GenBank/DDBJ whole genome shotgun (WGS) entry which is preliminary data.</text>
</comment>
<protein>
    <recommendedName>
        <fullName evidence="2">Thiamine-monophosphate kinase</fullName>
        <shortName evidence="2">TMP kinase</shortName>
        <shortName evidence="2">Thiamine-phosphate kinase</shortName>
        <ecNumber evidence="2">2.7.4.16</ecNumber>
    </recommendedName>
</protein>
<dbReference type="InterPro" id="IPR016188">
    <property type="entry name" value="PurM-like_N"/>
</dbReference>
<comment type="pathway">
    <text evidence="2">Cofactor biosynthesis; thiamine diphosphate biosynthesis; thiamine diphosphate from thiamine phosphate: step 1/1.</text>
</comment>
<dbReference type="GO" id="GO:0009229">
    <property type="term" value="P:thiamine diphosphate biosynthetic process"/>
    <property type="evidence" value="ECO:0007669"/>
    <property type="project" value="UniProtKB-UniRule"/>
</dbReference>
<evidence type="ECO:0000313" key="6">
    <source>
        <dbReference type="Proteomes" id="UP001178148"/>
    </source>
</evidence>
<feature type="domain" description="PurM-like N-terminal" evidence="3">
    <location>
        <begin position="29"/>
        <end position="137"/>
    </location>
</feature>
<keyword evidence="2 5" id="KW-0808">Transferase</keyword>
<sequence length="320" mass="34302">MEIGEFELIKKYFHREELAPSLADTAEIGDDCALLEVPSNMQLAQSLDTLVEGVHFPLNCDPELLGYRALAVNLSDIAAMGAYPCYFMLGLTIPEANQFWLKGFSDGLSAIAQQEGVALIGGDTVCGPLAITIQVQGLIKKGKALKRNGAIAGDKIYVSGSLGDAAGALNFVLEGQLPSTVVDKDECRLLNRYYRPTPRLALGQWLGDNGANAAIDISDGLLGDLGHILTASHKGAILNPDMIPCSDALTRVYGSEQAKLFAMTGGDDYELCFTWPENKALTLPEALGCTVSHIGHITKKMQLVNSITGKDINLNSYAHF</sequence>
<comment type="miscellaneous">
    <text evidence="2">Reaction mechanism of ThiL seems to utilize a direct, inline transfer of the gamma-phosphate of ATP to TMP rather than a phosphorylated enzyme intermediate.</text>
</comment>
<reference evidence="5 6" key="1">
    <citation type="journal article" date="2023" name="bioRxiv">
        <title>An intranuclear bacterial parasite of deep-sea mussels expresses apoptosis inhibitors acquired from its host.</title>
        <authorList>
            <person name="Gonzalez Porras M.A."/>
            <person name="Assie A."/>
            <person name="Tietjen M."/>
            <person name="Violette M."/>
            <person name="Kleiner M."/>
            <person name="Gruber-Vodicka H."/>
            <person name="Dubilier N."/>
            <person name="Leisch N."/>
        </authorList>
    </citation>
    <scope>NUCLEOTIDE SEQUENCE [LARGE SCALE GENOMIC DNA]</scope>
    <source>
        <strain evidence="5">IAP13</strain>
    </source>
</reference>
<dbReference type="AlphaFoldDB" id="A0AA90SDE6"/>
<dbReference type="Pfam" id="PF02769">
    <property type="entry name" value="AIRS_C"/>
    <property type="match status" value="1"/>
</dbReference>
<dbReference type="Gene3D" id="3.90.650.10">
    <property type="entry name" value="PurM-like C-terminal domain"/>
    <property type="match status" value="1"/>
</dbReference>
<keyword evidence="1 2" id="KW-0784">Thiamine biosynthesis</keyword>
<evidence type="ECO:0000259" key="3">
    <source>
        <dbReference type="Pfam" id="PF00586"/>
    </source>
</evidence>
<keyword evidence="2" id="KW-0067">ATP-binding</keyword>
<feature type="binding site" evidence="2">
    <location>
        <position position="46"/>
    </location>
    <ligand>
        <name>Mg(2+)</name>
        <dbReference type="ChEBI" id="CHEBI:18420"/>
        <label>4</label>
    </ligand>
</feature>
<dbReference type="GO" id="GO:0005524">
    <property type="term" value="F:ATP binding"/>
    <property type="evidence" value="ECO:0007669"/>
    <property type="project" value="UniProtKB-UniRule"/>
</dbReference>
<keyword evidence="2" id="KW-0547">Nucleotide-binding</keyword>
<comment type="caution">
    <text evidence="2">Lacks conserved residue(s) required for the propagation of feature annotation.</text>
</comment>
<feature type="binding site" evidence="2">
    <location>
        <begin position="122"/>
        <end position="123"/>
    </location>
    <ligand>
        <name>ATP</name>
        <dbReference type="ChEBI" id="CHEBI:30616"/>
    </ligand>
</feature>
<dbReference type="InterPro" id="IPR010918">
    <property type="entry name" value="PurM-like_C_dom"/>
</dbReference>
<dbReference type="Gene3D" id="3.30.1330.10">
    <property type="entry name" value="PurM-like, N-terminal domain"/>
    <property type="match status" value="1"/>
</dbReference>
<comment type="function">
    <text evidence="2">Catalyzes the ATP-dependent phosphorylation of thiamine-monophosphate (TMP) to form thiamine-pyrophosphate (TPP), the active form of vitamin B1.</text>
</comment>
<feature type="binding site" evidence="2">
    <location>
        <position position="147"/>
    </location>
    <ligand>
        <name>ATP</name>
        <dbReference type="ChEBI" id="CHEBI:30616"/>
    </ligand>
</feature>
<dbReference type="SUPFAM" id="SSF55326">
    <property type="entry name" value="PurM N-terminal domain-like"/>
    <property type="match status" value="1"/>
</dbReference>
<dbReference type="InterPro" id="IPR036676">
    <property type="entry name" value="PurM-like_C_sf"/>
</dbReference>
<feature type="domain" description="PurM-like C-terminal" evidence="4">
    <location>
        <begin position="152"/>
        <end position="300"/>
    </location>
</feature>
<feature type="binding site" evidence="2">
    <location>
        <position position="31"/>
    </location>
    <ligand>
        <name>Mg(2+)</name>
        <dbReference type="ChEBI" id="CHEBI:18420"/>
        <label>3</label>
    </ligand>
</feature>
<keyword evidence="2" id="KW-0460">Magnesium</keyword>
<feature type="binding site" evidence="2">
    <location>
        <position position="219"/>
    </location>
    <ligand>
        <name>Mg(2+)</name>
        <dbReference type="ChEBI" id="CHEBI:18420"/>
        <label>5</label>
    </ligand>
</feature>